<feature type="domain" description="EamA" evidence="8">
    <location>
        <begin position="223"/>
        <end position="352"/>
    </location>
</feature>
<keyword evidence="4 7" id="KW-1133">Transmembrane helix</keyword>
<keyword evidence="10" id="KW-1185">Reference proteome</keyword>
<organism evidence="9 10">
    <name type="scientific">Blastochloris tepida</name>
    <dbReference type="NCBI Taxonomy" id="2233851"/>
    <lineage>
        <taxon>Bacteria</taxon>
        <taxon>Pseudomonadati</taxon>
        <taxon>Pseudomonadota</taxon>
        <taxon>Alphaproteobacteria</taxon>
        <taxon>Hyphomicrobiales</taxon>
        <taxon>Blastochloridaceae</taxon>
        <taxon>Blastochloris</taxon>
    </lineage>
</organism>
<evidence type="ECO:0000256" key="1">
    <source>
        <dbReference type="ARBA" id="ARBA00004141"/>
    </source>
</evidence>
<dbReference type="InterPro" id="IPR037185">
    <property type="entry name" value="EmrE-like"/>
</dbReference>
<feature type="transmembrane region" description="Helical" evidence="7">
    <location>
        <begin position="220"/>
        <end position="242"/>
    </location>
</feature>
<gene>
    <name evidence="9" type="ORF">BLTE_25870</name>
</gene>
<evidence type="ECO:0000256" key="3">
    <source>
        <dbReference type="ARBA" id="ARBA00022692"/>
    </source>
</evidence>
<evidence type="ECO:0000256" key="4">
    <source>
        <dbReference type="ARBA" id="ARBA00022989"/>
    </source>
</evidence>
<feature type="transmembrane region" description="Helical" evidence="7">
    <location>
        <begin position="337"/>
        <end position="354"/>
    </location>
</feature>
<dbReference type="RefSeq" id="WP_244599989.1">
    <property type="nucleotide sequence ID" value="NZ_AP018907.1"/>
</dbReference>
<feature type="region of interest" description="Disordered" evidence="6">
    <location>
        <begin position="1"/>
        <end position="23"/>
    </location>
</feature>
<dbReference type="AlphaFoldDB" id="A0A348G2W9"/>
<feature type="transmembrane region" description="Helical" evidence="7">
    <location>
        <begin position="84"/>
        <end position="106"/>
    </location>
</feature>
<evidence type="ECO:0000313" key="10">
    <source>
        <dbReference type="Proteomes" id="UP000266934"/>
    </source>
</evidence>
<feature type="transmembrane region" description="Helical" evidence="7">
    <location>
        <begin position="198"/>
        <end position="214"/>
    </location>
</feature>
<accession>A0A348G2W9</accession>
<reference evidence="9 10" key="1">
    <citation type="submission" date="2018-08" db="EMBL/GenBank/DDBJ databases">
        <title>Complete genome sequencing of Blastochloris tepida GI.</title>
        <authorList>
            <person name="Tsukatani Y."/>
            <person name="Mori H."/>
        </authorList>
    </citation>
    <scope>NUCLEOTIDE SEQUENCE [LARGE SCALE GENOMIC DNA]</scope>
    <source>
        <strain evidence="9 10">GI</strain>
    </source>
</reference>
<feature type="transmembrane region" description="Helical" evidence="7">
    <location>
        <begin position="158"/>
        <end position="191"/>
    </location>
</feature>
<protein>
    <recommendedName>
        <fullName evidence="8">EamA domain-containing protein</fullName>
    </recommendedName>
</protein>
<dbReference type="GO" id="GO:0016020">
    <property type="term" value="C:membrane"/>
    <property type="evidence" value="ECO:0007669"/>
    <property type="project" value="UniProtKB-SubCell"/>
</dbReference>
<dbReference type="EMBL" id="AP018907">
    <property type="protein sequence ID" value="BBF93902.1"/>
    <property type="molecule type" value="Genomic_DNA"/>
</dbReference>
<keyword evidence="5 7" id="KW-0472">Membrane</keyword>
<evidence type="ECO:0000259" key="8">
    <source>
        <dbReference type="Pfam" id="PF00892"/>
    </source>
</evidence>
<name>A0A348G2W9_9HYPH</name>
<evidence type="ECO:0000256" key="2">
    <source>
        <dbReference type="ARBA" id="ARBA00009853"/>
    </source>
</evidence>
<dbReference type="Pfam" id="PF00892">
    <property type="entry name" value="EamA"/>
    <property type="match status" value="2"/>
</dbReference>
<sequence length="364" mass="38459">MTDTVLPHARPAPSPPHWTAMAPRERSVPEYAERRIAAAPAIAPAGPRTPRPAAAPRQMPASAPAKTANAPAKTVRVDNVPRGILYMIAATMFFAVSHAISKWLVATYPVGEVMFFRSLSSLLVTAALVLPFTGLAVFDTPRPGAHLARGFSQACSQTFAVIAFSMMPLAGAIAINFSAPLWAALLSVFWLKERAGPARWAALLTGFSGVVIVANPGADALQIGALFALANAVMYGSVTVAVRGMSATESANTLMMWQLMTVAAFHAALLPFGLVTPTPQDALLLFLTGAANSGAQYTWTKALSLAPTAAVSPFYYLLLVWAMGVGFLVWGDVPTPGLIAGSAVVVGSGLFLLWHETRRHKEKK</sequence>
<evidence type="ECO:0000313" key="9">
    <source>
        <dbReference type="EMBL" id="BBF93902.1"/>
    </source>
</evidence>
<dbReference type="PANTHER" id="PTHR22911">
    <property type="entry name" value="ACYL-MALONYL CONDENSING ENZYME-RELATED"/>
    <property type="match status" value="1"/>
</dbReference>
<comment type="subcellular location">
    <subcellularLocation>
        <location evidence="1">Membrane</location>
        <topology evidence="1">Multi-pass membrane protein</topology>
    </subcellularLocation>
</comment>
<keyword evidence="3 7" id="KW-0812">Transmembrane</keyword>
<feature type="transmembrane region" description="Helical" evidence="7">
    <location>
        <begin position="118"/>
        <end position="138"/>
    </location>
</feature>
<evidence type="ECO:0000256" key="7">
    <source>
        <dbReference type="SAM" id="Phobius"/>
    </source>
</evidence>
<proteinExistence type="inferred from homology"/>
<evidence type="ECO:0000256" key="5">
    <source>
        <dbReference type="ARBA" id="ARBA00023136"/>
    </source>
</evidence>
<feature type="transmembrane region" description="Helical" evidence="7">
    <location>
        <begin position="311"/>
        <end position="331"/>
    </location>
</feature>
<comment type="similarity">
    <text evidence="2">Belongs to the drug/metabolite transporter (DMT) superfamily. 10 TMS drug/metabolite exporter (DME) (TC 2.A.7.3) family.</text>
</comment>
<dbReference type="SUPFAM" id="SSF103481">
    <property type="entry name" value="Multidrug resistance efflux transporter EmrE"/>
    <property type="match status" value="2"/>
</dbReference>
<evidence type="ECO:0000256" key="6">
    <source>
        <dbReference type="SAM" id="MobiDB-lite"/>
    </source>
</evidence>
<dbReference type="InterPro" id="IPR000620">
    <property type="entry name" value="EamA_dom"/>
</dbReference>
<dbReference type="Proteomes" id="UP000266934">
    <property type="component" value="Chromosome"/>
</dbReference>
<feature type="domain" description="EamA" evidence="8">
    <location>
        <begin position="82"/>
        <end position="213"/>
    </location>
</feature>
<dbReference type="KEGG" id="blag:BLTE_25870"/>
<dbReference type="PANTHER" id="PTHR22911:SF6">
    <property type="entry name" value="SOLUTE CARRIER FAMILY 35 MEMBER G1"/>
    <property type="match status" value="1"/>
</dbReference>
<feature type="transmembrane region" description="Helical" evidence="7">
    <location>
        <begin position="254"/>
        <end position="276"/>
    </location>
</feature>
<feature type="region of interest" description="Disordered" evidence="6">
    <location>
        <begin position="42"/>
        <end position="67"/>
    </location>
</feature>